<gene>
    <name evidence="1" type="ORF">EHF33_20315</name>
</gene>
<protein>
    <submittedName>
        <fullName evidence="1">YbjN domain-containing protein</fullName>
    </submittedName>
</protein>
<keyword evidence="1" id="KW-0614">Plasmid</keyword>
<accession>A0A3G8YRT5</accession>
<dbReference type="EMBL" id="CP034187">
    <property type="protein sequence ID" value="AZI45254.1"/>
    <property type="molecule type" value="Genomic_DNA"/>
</dbReference>
<keyword evidence="2" id="KW-1185">Reference proteome</keyword>
<name>A0A3G8YRT5_9DEIO</name>
<geneLocation type="plasmid" evidence="1 2">
    <name>unnamed3</name>
</geneLocation>
<dbReference type="Proteomes" id="UP000276417">
    <property type="component" value="Plasmid unnamed3"/>
</dbReference>
<reference evidence="1 2" key="1">
    <citation type="submission" date="2018-11" db="EMBL/GenBank/DDBJ databases">
        <title>Deinococcus shelandsis sp. nov., isolated from South Shetland Islands soil of Antarctica.</title>
        <authorList>
            <person name="Tian J."/>
        </authorList>
    </citation>
    <scope>NUCLEOTIDE SEQUENCE [LARGE SCALE GENOMIC DNA]</scope>
    <source>
        <strain evidence="1 2">S14-83T</strain>
        <plasmid evidence="1 2">unnamed3</plasmid>
    </source>
</reference>
<dbReference type="KEGG" id="dph:EHF33_20315"/>
<proteinExistence type="predicted"/>
<evidence type="ECO:0000313" key="2">
    <source>
        <dbReference type="Proteomes" id="UP000276417"/>
    </source>
</evidence>
<dbReference type="Gene3D" id="3.30.1460.70">
    <property type="match status" value="1"/>
</dbReference>
<dbReference type="AlphaFoldDB" id="A0A3G8YRT5"/>
<dbReference type="RefSeq" id="WP_124875678.1">
    <property type="nucleotide sequence ID" value="NZ_CP034187.1"/>
</dbReference>
<sequence>MVEIPLMTLENMAKYIEMSEFQLDFDEFSSSSLIRQMNWHLEMGNAVVRIEISEKVKNSNFLAITCTTQKRYLSRQTEVLDLLNHLNVGFEFSRTLSPRGEFSLQYYGFYPVLAKWPQETFDTLLSNVLLSFEESYRALEEHPAYASSPVPQV</sequence>
<evidence type="ECO:0000313" key="1">
    <source>
        <dbReference type="EMBL" id="AZI45254.1"/>
    </source>
</evidence>
<organism evidence="1 2">
    <name type="scientific">Deinococcus psychrotolerans</name>
    <dbReference type="NCBI Taxonomy" id="2489213"/>
    <lineage>
        <taxon>Bacteria</taxon>
        <taxon>Thermotogati</taxon>
        <taxon>Deinococcota</taxon>
        <taxon>Deinococci</taxon>
        <taxon>Deinococcales</taxon>
        <taxon>Deinococcaceae</taxon>
        <taxon>Deinococcus</taxon>
    </lineage>
</organism>